<dbReference type="Gene3D" id="3.40.50.300">
    <property type="entry name" value="P-loop containing nucleotide triphosphate hydrolases"/>
    <property type="match status" value="1"/>
</dbReference>
<evidence type="ECO:0000256" key="1">
    <source>
        <dbReference type="SAM" id="MobiDB-lite"/>
    </source>
</evidence>
<dbReference type="InterPro" id="IPR027417">
    <property type="entry name" value="P-loop_NTPase"/>
</dbReference>
<dbReference type="EMBL" id="BLPF01000003">
    <property type="protein sequence ID" value="GFJ84584.1"/>
    <property type="molecule type" value="Genomic_DNA"/>
</dbReference>
<comment type="caution">
    <text evidence="2">The sequence shown here is derived from an EMBL/GenBank/DDBJ whole genome shotgun (WGS) entry which is preliminary data.</text>
</comment>
<organism evidence="2 3">
    <name type="scientific">Phytohabitans houttuyneae</name>
    <dbReference type="NCBI Taxonomy" id="1076126"/>
    <lineage>
        <taxon>Bacteria</taxon>
        <taxon>Bacillati</taxon>
        <taxon>Actinomycetota</taxon>
        <taxon>Actinomycetes</taxon>
        <taxon>Micromonosporales</taxon>
        <taxon>Micromonosporaceae</taxon>
    </lineage>
</organism>
<dbReference type="InterPro" id="IPR011990">
    <property type="entry name" value="TPR-like_helical_dom_sf"/>
</dbReference>
<evidence type="ECO:0000313" key="2">
    <source>
        <dbReference type="EMBL" id="GFJ84584.1"/>
    </source>
</evidence>
<dbReference type="Proteomes" id="UP000482800">
    <property type="component" value="Unassembled WGS sequence"/>
</dbReference>
<dbReference type="Gene3D" id="1.25.40.10">
    <property type="entry name" value="Tetratricopeptide repeat domain"/>
    <property type="match status" value="2"/>
</dbReference>
<feature type="region of interest" description="Disordered" evidence="1">
    <location>
        <begin position="1513"/>
        <end position="1538"/>
    </location>
</feature>
<evidence type="ECO:0000313" key="3">
    <source>
        <dbReference type="Proteomes" id="UP000482800"/>
    </source>
</evidence>
<name>A0A6V8KL49_9ACTN</name>
<gene>
    <name evidence="2" type="ORF">Phou_087640</name>
</gene>
<accession>A0A6V8KL49</accession>
<keyword evidence="3" id="KW-1185">Reference proteome</keyword>
<dbReference type="SUPFAM" id="SSF52540">
    <property type="entry name" value="P-loop containing nucleoside triphosphate hydrolases"/>
    <property type="match status" value="1"/>
</dbReference>
<sequence length="1538" mass="162337">MSVRPDASPAVWILAPGSDPEDAPAACGCLVADDLVLTSAIPDLPDDGYRVTFGPGPQVYSGRLVVRSHDDTTGMNAGLLRIEDPGWAPPADRQPPRWGTFTGGLAWSAARVHADVAHPVDVSPLSWRRRARWDLRHGPSAGHGGDGAPLFIGDLLIGVAIGEGEGDARRWTAVPVAELVRLAEFRAPIEDRVGRPLHLEPIECAGLLAPWAPVAGCRIAADLLDPRRAVAPFVGQGDALRRLLAWCHRGEALAGLLLTGAPGRGKTRLARQAADRLYALNWLVGEVAATTVTDAWLRHLAALDRPALLIFDGMGSLDIAAAVVDHLAAEPPRHPVRLLVTAVAGDERWTAWRERPGAIPSVFGAAALVLPEFSLGTDEAETEVATTRFGSAFARSLERLVGAADLERRLAKPETRAAPTWVADGSPSTVAVAMLATLLSDEPLAGSAEAEEVLLADAVSRWRSESEALDDGQARRLAQPALDLALVTRPADQAEAVEVLTALAGAGGPAAALAAWIRRLHPPAEPDQRYWGALLPPSLRARRLAVACGEAEFSAALRRLGAERLTYALARLAEAADNHSAPAALLRDVLGDDPAGLGTAAVVAVSVTEAPAPLVAVLRDVASRDDLPTEAAATLADAIPAPAGALCEVEVLLRARITDEHRRAGEGGQRQAWSRLATELVSLSRALAAVDRHAEARAAASEAVDRHRALCDTTPGPAVVRGLRTALRVLGERELALGDMEGATKAALEATGVCRAAAATDRRFSPWLAADLEFLAVLRLDGGDPEGAVEAYEEAAREHRSGDTVDLDAAGAVLCGLSDALATCGRPGAAAAAMAEAAGLYEGLAGADPRAYLRPFAAALEVCAGRLAEAGRGGEAAQAAERAVFAYRRLDEQRHDATSTDCAEALRRLSDRYAAIGRGPDALAAAHESVSKHRAATTAAKQMVSAPLCLALHTLARRYDEAGQVDYAADASMEAAQGYRRLVERGQQEYRAALAGALSNAAVLRGRQGVPQESEPLARQALEAADQLDPATIAGIRNNLAIVLGEAADRTGATRLVDESAALAARAVRDLGEAGQSGHVALARALITLAHREAAAGRSAESIAAAEGAVEACDTTDPEQVVLAAALRTLAEQYVDAERFSEGAPAAERARTVYRQLVRMGRAESRADLAALAMLQASMPTDVLSPLAAAAAAEEAVLCYSALAAESPERYRDALLAALDLSAHLHASMEGYEQRAEERLAEAINLGDTLVDNAPRDHAAGQSARLRWLAERLLPTDRAGALAAAEQAFALSQEVRDLASTRLELAASAVLLARLLPRDDPSGDGARPMRLTNAAVVWFEELARERPDLHLADLATVLMFRAYLRAQVGNDRGCAADADLALRYHRDVAANVAAHRPALAEALLARLELPADGRLDRLTLLREVTAVYEELSQDDPDEYLPSLARLHLRLAAELQPNEKKATPESLLHRRQGIDILADLAERGRLELGPEAVRELLRLGTLLARAGRDVEAQGVRGRASRLNDRLGAGGGGTDDEQET</sequence>
<reference evidence="2 3" key="2">
    <citation type="submission" date="2020-03" db="EMBL/GenBank/DDBJ databases">
        <authorList>
            <person name="Ichikawa N."/>
            <person name="Kimura A."/>
            <person name="Kitahashi Y."/>
            <person name="Uohara A."/>
        </authorList>
    </citation>
    <scope>NUCLEOTIDE SEQUENCE [LARGE SCALE GENOMIC DNA]</scope>
    <source>
        <strain evidence="2 3">NBRC 108639</strain>
    </source>
</reference>
<proteinExistence type="predicted"/>
<dbReference type="SUPFAM" id="SSF48452">
    <property type="entry name" value="TPR-like"/>
    <property type="match status" value="1"/>
</dbReference>
<reference evidence="2 3" key="1">
    <citation type="submission" date="2020-03" db="EMBL/GenBank/DDBJ databases">
        <title>Whole genome shotgun sequence of Phytohabitans houttuyneae NBRC 108639.</title>
        <authorList>
            <person name="Komaki H."/>
            <person name="Tamura T."/>
        </authorList>
    </citation>
    <scope>NUCLEOTIDE SEQUENCE [LARGE SCALE GENOMIC DNA]</scope>
    <source>
        <strain evidence="2 3">NBRC 108639</strain>
    </source>
</reference>
<protein>
    <submittedName>
        <fullName evidence="2">Uncharacterized protein</fullName>
    </submittedName>
</protein>